<organism evidence="5 6">
    <name type="scientific">Albula glossodonta</name>
    <name type="common">roundjaw bonefish</name>
    <dbReference type="NCBI Taxonomy" id="121402"/>
    <lineage>
        <taxon>Eukaryota</taxon>
        <taxon>Metazoa</taxon>
        <taxon>Chordata</taxon>
        <taxon>Craniata</taxon>
        <taxon>Vertebrata</taxon>
        <taxon>Euteleostomi</taxon>
        <taxon>Actinopterygii</taxon>
        <taxon>Neopterygii</taxon>
        <taxon>Teleostei</taxon>
        <taxon>Albuliformes</taxon>
        <taxon>Albulidae</taxon>
        <taxon>Albula</taxon>
    </lineage>
</organism>
<dbReference type="GO" id="GO:0005524">
    <property type="term" value="F:ATP binding"/>
    <property type="evidence" value="ECO:0007669"/>
    <property type="project" value="InterPro"/>
</dbReference>
<keyword evidence="2" id="KW-1015">Disulfide bond</keyword>
<evidence type="ECO:0000256" key="3">
    <source>
        <dbReference type="SAM" id="Phobius"/>
    </source>
</evidence>
<dbReference type="PANTHER" id="PTHR45080:SF8">
    <property type="entry name" value="IG-LIKE DOMAIN-CONTAINING PROTEIN"/>
    <property type="match status" value="1"/>
</dbReference>
<protein>
    <recommendedName>
        <fullName evidence="4">Ig-like domain-containing protein</fullName>
    </recommendedName>
</protein>
<dbReference type="EMBL" id="JAFBMS010000093">
    <property type="protein sequence ID" value="KAG9337196.1"/>
    <property type="molecule type" value="Genomic_DNA"/>
</dbReference>
<dbReference type="FunFam" id="2.60.40.10:FF:000239">
    <property type="entry name" value="BDNF/NT-3 growth factors receptor"/>
    <property type="match status" value="1"/>
</dbReference>
<name>A0A8T2NBI0_9TELE</name>
<dbReference type="Pfam" id="PF07679">
    <property type="entry name" value="I-set"/>
    <property type="match status" value="2"/>
</dbReference>
<dbReference type="InterPro" id="IPR007110">
    <property type="entry name" value="Ig-like_dom"/>
</dbReference>
<comment type="caution">
    <text evidence="5">The sequence shown here is derived from an EMBL/GenBank/DDBJ whole genome shotgun (WGS) entry which is preliminary data.</text>
</comment>
<keyword evidence="6" id="KW-1185">Reference proteome</keyword>
<dbReference type="GO" id="GO:0030424">
    <property type="term" value="C:axon"/>
    <property type="evidence" value="ECO:0007669"/>
    <property type="project" value="TreeGrafter"/>
</dbReference>
<accession>A0A8T2NBI0</accession>
<dbReference type="GO" id="GO:0050808">
    <property type="term" value="P:synapse organization"/>
    <property type="evidence" value="ECO:0007669"/>
    <property type="project" value="TreeGrafter"/>
</dbReference>
<dbReference type="GO" id="GO:0007156">
    <property type="term" value="P:homophilic cell adhesion via plasma membrane adhesion molecules"/>
    <property type="evidence" value="ECO:0007669"/>
    <property type="project" value="TreeGrafter"/>
</dbReference>
<dbReference type="GO" id="GO:0043025">
    <property type="term" value="C:neuronal cell body"/>
    <property type="evidence" value="ECO:0007669"/>
    <property type="project" value="TreeGrafter"/>
</dbReference>
<feature type="domain" description="Ig-like" evidence="4">
    <location>
        <begin position="99"/>
        <end position="184"/>
    </location>
</feature>
<keyword evidence="1" id="KW-0732">Signal</keyword>
<dbReference type="OrthoDB" id="3256376at2759"/>
<evidence type="ECO:0000313" key="5">
    <source>
        <dbReference type="EMBL" id="KAG9337196.1"/>
    </source>
</evidence>
<keyword evidence="3" id="KW-0472">Membrane</keyword>
<dbReference type="PRINTS" id="PR01939">
    <property type="entry name" value="NTKRECEPTOR"/>
</dbReference>
<dbReference type="InterPro" id="IPR050958">
    <property type="entry name" value="Cell_Adh-Cytoskel_Orgn"/>
</dbReference>
<sequence length="358" mass="39708">MPVRLRFRTNHRRGFPKIGHQGCRDVLLVEGPRNGAVGIVLGSARCLEVQRRVSRVLHLHQHEDHMHRSGPRDNDLECVDDRGQSQPLHKLTLPECVIPMVKVSPSIITRLEGESAALVCQTSGSPTPQLQWNLSTLFSYYKVNTSGLTSELRLSNLSSSDSGRSVSCTAENTVGENSSSAILDIQFAPEITKLMDAVADHHWCIPFSVAGNPQPKLQWLFNGNDLPEGDYINTQIHATTENEYHGCLQLDNPTHVNNGHYTLVARNQYGQDQKTIFSHFMKEPWENGSSTDPLYYEDTPLDQEDSAAVYVVVGIAAVAFTGFVLMLIILKFGRNSKFGIKGFALFQNNPSEALGLVI</sequence>
<dbReference type="InterPro" id="IPR013783">
    <property type="entry name" value="Ig-like_fold"/>
</dbReference>
<keyword evidence="3" id="KW-1133">Transmembrane helix</keyword>
<proteinExistence type="predicted"/>
<evidence type="ECO:0000256" key="1">
    <source>
        <dbReference type="ARBA" id="ARBA00022729"/>
    </source>
</evidence>
<evidence type="ECO:0000256" key="2">
    <source>
        <dbReference type="ARBA" id="ARBA00023157"/>
    </source>
</evidence>
<dbReference type="SUPFAM" id="SSF48726">
    <property type="entry name" value="Immunoglobulin"/>
    <property type="match status" value="2"/>
</dbReference>
<reference evidence="5" key="1">
    <citation type="thesis" date="2021" institute="BYU ScholarsArchive" country="Provo, UT, USA">
        <title>Applications of and Algorithms for Genome Assembly and Genomic Analyses with an Emphasis on Marine Teleosts.</title>
        <authorList>
            <person name="Pickett B.D."/>
        </authorList>
    </citation>
    <scope>NUCLEOTIDE SEQUENCE</scope>
    <source>
        <strain evidence="5">HI-2016</strain>
    </source>
</reference>
<dbReference type="GO" id="GO:0004714">
    <property type="term" value="F:transmembrane receptor protein tyrosine kinase activity"/>
    <property type="evidence" value="ECO:0007669"/>
    <property type="project" value="InterPro"/>
</dbReference>
<dbReference type="Gene3D" id="2.60.40.10">
    <property type="entry name" value="Immunoglobulins"/>
    <property type="match status" value="2"/>
</dbReference>
<feature type="transmembrane region" description="Helical" evidence="3">
    <location>
        <begin position="307"/>
        <end position="330"/>
    </location>
</feature>
<dbReference type="InterPro" id="IPR036179">
    <property type="entry name" value="Ig-like_dom_sf"/>
</dbReference>
<dbReference type="InterPro" id="IPR020777">
    <property type="entry name" value="NTRK"/>
</dbReference>
<dbReference type="GO" id="GO:0005886">
    <property type="term" value="C:plasma membrane"/>
    <property type="evidence" value="ECO:0007669"/>
    <property type="project" value="InterPro"/>
</dbReference>
<dbReference type="GO" id="GO:0008046">
    <property type="term" value="F:axon guidance receptor activity"/>
    <property type="evidence" value="ECO:0007669"/>
    <property type="project" value="TreeGrafter"/>
</dbReference>
<dbReference type="InterPro" id="IPR003599">
    <property type="entry name" value="Ig_sub"/>
</dbReference>
<gene>
    <name evidence="5" type="ORF">JZ751_029676</name>
</gene>
<dbReference type="InterPro" id="IPR013098">
    <property type="entry name" value="Ig_I-set"/>
</dbReference>
<dbReference type="PANTHER" id="PTHR45080">
    <property type="entry name" value="CONTACTIN 5"/>
    <property type="match status" value="1"/>
</dbReference>
<dbReference type="GO" id="GO:0007169">
    <property type="term" value="P:cell surface receptor protein tyrosine kinase signaling pathway"/>
    <property type="evidence" value="ECO:0007669"/>
    <property type="project" value="InterPro"/>
</dbReference>
<dbReference type="PROSITE" id="PS50835">
    <property type="entry name" value="IG_LIKE"/>
    <property type="match status" value="1"/>
</dbReference>
<dbReference type="AlphaFoldDB" id="A0A8T2NBI0"/>
<evidence type="ECO:0000259" key="4">
    <source>
        <dbReference type="PROSITE" id="PS50835"/>
    </source>
</evidence>
<dbReference type="SMART" id="SM00409">
    <property type="entry name" value="IG"/>
    <property type="match status" value="1"/>
</dbReference>
<evidence type="ECO:0000313" key="6">
    <source>
        <dbReference type="Proteomes" id="UP000824540"/>
    </source>
</evidence>
<dbReference type="Proteomes" id="UP000824540">
    <property type="component" value="Unassembled WGS sequence"/>
</dbReference>
<keyword evidence="3" id="KW-0812">Transmembrane</keyword>